<name>A0A9Q0N131_9DIPT</name>
<gene>
    <name evidence="1" type="ORF">Bhyg_06277</name>
</gene>
<dbReference type="AlphaFoldDB" id="A0A9Q0N131"/>
<feature type="non-terminal residue" evidence="1">
    <location>
        <position position="62"/>
    </location>
</feature>
<proteinExistence type="predicted"/>
<comment type="caution">
    <text evidence="1">The sequence shown here is derived from an EMBL/GenBank/DDBJ whole genome shotgun (WGS) entry which is preliminary data.</text>
</comment>
<organism evidence="1 2">
    <name type="scientific">Pseudolycoriella hygida</name>
    <dbReference type="NCBI Taxonomy" id="35572"/>
    <lineage>
        <taxon>Eukaryota</taxon>
        <taxon>Metazoa</taxon>
        <taxon>Ecdysozoa</taxon>
        <taxon>Arthropoda</taxon>
        <taxon>Hexapoda</taxon>
        <taxon>Insecta</taxon>
        <taxon>Pterygota</taxon>
        <taxon>Neoptera</taxon>
        <taxon>Endopterygota</taxon>
        <taxon>Diptera</taxon>
        <taxon>Nematocera</taxon>
        <taxon>Sciaroidea</taxon>
        <taxon>Sciaridae</taxon>
        <taxon>Pseudolycoriella</taxon>
    </lineage>
</organism>
<sequence>MATTLGTTTLPRQQIYGNTIKHSTEGSTSLLNFSPGERRTGINSVITVMEVDDAYRGVRRAV</sequence>
<accession>A0A9Q0N131</accession>
<evidence type="ECO:0000313" key="2">
    <source>
        <dbReference type="Proteomes" id="UP001151699"/>
    </source>
</evidence>
<evidence type="ECO:0000313" key="1">
    <source>
        <dbReference type="EMBL" id="KAJ6641341.1"/>
    </source>
</evidence>
<reference evidence="1" key="1">
    <citation type="submission" date="2022-07" db="EMBL/GenBank/DDBJ databases">
        <authorList>
            <person name="Trinca V."/>
            <person name="Uliana J.V.C."/>
            <person name="Torres T.T."/>
            <person name="Ward R.J."/>
            <person name="Monesi N."/>
        </authorList>
    </citation>
    <scope>NUCLEOTIDE SEQUENCE</scope>
    <source>
        <strain evidence="1">HSMRA1968</strain>
        <tissue evidence="1">Whole embryos</tissue>
    </source>
</reference>
<dbReference type="Proteomes" id="UP001151699">
    <property type="component" value="Chromosome B"/>
</dbReference>
<protein>
    <submittedName>
        <fullName evidence="1">Uncharacterized protein</fullName>
    </submittedName>
</protein>
<keyword evidence="2" id="KW-1185">Reference proteome</keyword>
<dbReference type="EMBL" id="WJQU01000002">
    <property type="protein sequence ID" value="KAJ6641341.1"/>
    <property type="molecule type" value="Genomic_DNA"/>
</dbReference>